<evidence type="ECO:0000256" key="7">
    <source>
        <dbReference type="SAM" id="Phobius"/>
    </source>
</evidence>
<evidence type="ECO:0000256" key="3">
    <source>
        <dbReference type="ARBA" id="ARBA00022679"/>
    </source>
</evidence>
<dbReference type="PANTHER" id="PTHR30576:SF0">
    <property type="entry name" value="UNDECAPRENYL-PHOSPHATE N-ACETYLGALACTOSAMINYL 1-PHOSPHATE TRANSFERASE-RELATED"/>
    <property type="match status" value="1"/>
</dbReference>
<comment type="caution">
    <text evidence="9">The sequence shown here is derived from an EMBL/GenBank/DDBJ whole genome shotgun (WGS) entry which is preliminary data.</text>
</comment>
<evidence type="ECO:0000313" key="10">
    <source>
        <dbReference type="Proteomes" id="UP001519271"/>
    </source>
</evidence>
<evidence type="ECO:0000259" key="8">
    <source>
        <dbReference type="Pfam" id="PF02397"/>
    </source>
</evidence>
<dbReference type="Pfam" id="PF13727">
    <property type="entry name" value="CoA_binding_3"/>
    <property type="match status" value="1"/>
</dbReference>
<feature type="transmembrane region" description="Helical" evidence="7">
    <location>
        <begin position="84"/>
        <end position="104"/>
    </location>
</feature>
<dbReference type="InterPro" id="IPR003362">
    <property type="entry name" value="Bact_transf"/>
</dbReference>
<protein>
    <submittedName>
        <fullName evidence="9">Undecaprenyl-phosphate glucose phosphotransferase</fullName>
    </submittedName>
</protein>
<evidence type="ECO:0000256" key="6">
    <source>
        <dbReference type="ARBA" id="ARBA00023136"/>
    </source>
</evidence>
<dbReference type="InterPro" id="IPR017475">
    <property type="entry name" value="EPS_sugar_tfrase"/>
</dbReference>
<dbReference type="RefSeq" id="WP_342453157.1">
    <property type="nucleotide sequence ID" value="NZ_JAGGKC010000018.1"/>
</dbReference>
<dbReference type="EMBL" id="JAGGKC010000018">
    <property type="protein sequence ID" value="MBP1919678.1"/>
    <property type="molecule type" value="Genomic_DNA"/>
</dbReference>
<feature type="domain" description="Bacterial sugar transferase" evidence="8">
    <location>
        <begin position="279"/>
        <end position="457"/>
    </location>
</feature>
<dbReference type="Pfam" id="PF02397">
    <property type="entry name" value="Bac_transf"/>
    <property type="match status" value="1"/>
</dbReference>
<feature type="transmembrane region" description="Helical" evidence="7">
    <location>
        <begin position="12"/>
        <end position="31"/>
    </location>
</feature>
<keyword evidence="3" id="KW-0808">Transferase</keyword>
<dbReference type="NCBIfam" id="TIGR03023">
    <property type="entry name" value="WcaJ_sugtrans"/>
    <property type="match status" value="1"/>
</dbReference>
<evidence type="ECO:0000256" key="4">
    <source>
        <dbReference type="ARBA" id="ARBA00022692"/>
    </source>
</evidence>
<comment type="subcellular location">
    <subcellularLocation>
        <location evidence="1">Membrane</location>
        <topology evidence="1">Multi-pass membrane protein</topology>
    </subcellularLocation>
</comment>
<keyword evidence="6 7" id="KW-0472">Membrane</keyword>
<feature type="transmembrane region" description="Helical" evidence="7">
    <location>
        <begin position="284"/>
        <end position="305"/>
    </location>
</feature>
<keyword evidence="4 7" id="KW-0812">Transmembrane</keyword>
<name>A0ABS4G541_9CLOT</name>
<keyword evidence="10" id="KW-1185">Reference proteome</keyword>
<proteinExistence type="inferred from homology"/>
<reference evidence="9 10" key="1">
    <citation type="submission" date="2021-03" db="EMBL/GenBank/DDBJ databases">
        <title>Genomic Encyclopedia of Type Strains, Phase IV (KMG-IV): sequencing the most valuable type-strain genomes for metagenomic binning, comparative biology and taxonomic classification.</title>
        <authorList>
            <person name="Goeker M."/>
        </authorList>
    </citation>
    <scope>NUCLEOTIDE SEQUENCE [LARGE SCALE GENOMIC DNA]</scope>
    <source>
        <strain evidence="9 10">DSM 6139</strain>
    </source>
</reference>
<comment type="similarity">
    <text evidence="2">Belongs to the bacterial sugar transferase family.</text>
</comment>
<feature type="transmembrane region" description="Helical" evidence="7">
    <location>
        <begin position="110"/>
        <end position="128"/>
    </location>
</feature>
<sequence>MIKKNQKILNMLQFVLDMAAILLSIAASWYLRFHSGIVPIWFPGVLSFWDYFNPVVMFLPFFALCLYLFKLYDPQRKNTFSEEIYAIVKANSTGIFIFVLFLFLSKQMHYSRVMLALHVVLVNLFMLAERGSIRLMLRRMRAKGYNLKHIILVGDSDASRRIIHSMASNRHWGYNIVGVISTGLVDSDFPAKHLGILSDLEEVISRENADEVFITLELNEYKVVDKIIRVCEKAGVKTYIVPDYYRYLPARPFVEDVDGLPIINIRYIPLDNPLYAFVKRALDILISGLGLIAISPVLIIVALLVRLDSPGPVIFVQERVGLNRKSFNMYKFRSMKLQTDEEEHDKWTTKDDPRKTKVGNFIRRTSIDELPQLFNVLKGDMSLVGPRPERPYFVEKFKEEVPRYMIKHQVRPGITGWAQVQGWRGDTSIVRRIECDIYYIENWSLIFDARIFLMTFFKRKAKENAY</sequence>
<evidence type="ECO:0000256" key="1">
    <source>
        <dbReference type="ARBA" id="ARBA00004141"/>
    </source>
</evidence>
<organism evidence="9 10">
    <name type="scientific">Youngiibacter multivorans</name>
    <dbReference type="NCBI Taxonomy" id="937251"/>
    <lineage>
        <taxon>Bacteria</taxon>
        <taxon>Bacillati</taxon>
        <taxon>Bacillota</taxon>
        <taxon>Clostridia</taxon>
        <taxon>Eubacteriales</taxon>
        <taxon>Clostridiaceae</taxon>
        <taxon>Youngiibacter</taxon>
    </lineage>
</organism>
<evidence type="ECO:0000256" key="2">
    <source>
        <dbReference type="ARBA" id="ARBA00006464"/>
    </source>
</evidence>
<dbReference type="Proteomes" id="UP001519271">
    <property type="component" value="Unassembled WGS sequence"/>
</dbReference>
<gene>
    <name evidence="9" type="ORF">J2Z34_002174</name>
</gene>
<keyword evidence="5 7" id="KW-1133">Transmembrane helix</keyword>
<evidence type="ECO:0000313" key="9">
    <source>
        <dbReference type="EMBL" id="MBP1919678.1"/>
    </source>
</evidence>
<dbReference type="InterPro" id="IPR017473">
    <property type="entry name" value="Undecaprenyl-P_gluc_Ptfrase"/>
</dbReference>
<accession>A0ABS4G541</accession>
<dbReference type="PANTHER" id="PTHR30576">
    <property type="entry name" value="COLANIC BIOSYNTHESIS UDP-GLUCOSE LIPID CARRIER TRANSFERASE"/>
    <property type="match status" value="1"/>
</dbReference>
<dbReference type="Gene3D" id="3.40.50.720">
    <property type="entry name" value="NAD(P)-binding Rossmann-like Domain"/>
    <property type="match status" value="1"/>
</dbReference>
<evidence type="ECO:0000256" key="5">
    <source>
        <dbReference type="ARBA" id="ARBA00022989"/>
    </source>
</evidence>
<feature type="transmembrane region" description="Helical" evidence="7">
    <location>
        <begin position="51"/>
        <end position="72"/>
    </location>
</feature>
<dbReference type="NCBIfam" id="TIGR03025">
    <property type="entry name" value="EPS_sugtrans"/>
    <property type="match status" value="1"/>
</dbReference>